<evidence type="ECO:0000313" key="7">
    <source>
        <dbReference type="EMBL" id="SED62428.1"/>
    </source>
</evidence>
<comment type="similarity">
    <text evidence="1">Belongs to the 'phage' integrase family.</text>
</comment>
<evidence type="ECO:0000256" key="1">
    <source>
        <dbReference type="ARBA" id="ARBA00008857"/>
    </source>
</evidence>
<proteinExistence type="inferred from homology"/>
<dbReference type="InterPro" id="IPR044068">
    <property type="entry name" value="CB"/>
</dbReference>
<dbReference type="PROSITE" id="PS51898">
    <property type="entry name" value="TYR_RECOMBINASE"/>
    <property type="match status" value="1"/>
</dbReference>
<reference evidence="8" key="1">
    <citation type="submission" date="2016-10" db="EMBL/GenBank/DDBJ databases">
        <authorList>
            <person name="Varghese N."/>
            <person name="Submissions S."/>
        </authorList>
    </citation>
    <scope>NUCLEOTIDE SEQUENCE [LARGE SCALE GENOMIC DNA]</scope>
    <source>
        <strain evidence="8">DSM 44544</strain>
    </source>
</reference>
<feature type="domain" description="Core-binding (CB)" evidence="6">
    <location>
        <begin position="23"/>
        <end position="105"/>
    </location>
</feature>
<accession>A0A1H5C7G3</accession>
<dbReference type="GO" id="GO:0015074">
    <property type="term" value="P:DNA integration"/>
    <property type="evidence" value="ECO:0007669"/>
    <property type="project" value="InterPro"/>
</dbReference>
<evidence type="ECO:0000256" key="4">
    <source>
        <dbReference type="PROSITE-ProRule" id="PRU01248"/>
    </source>
</evidence>
<dbReference type="OrthoDB" id="3698359at2"/>
<dbReference type="STRING" id="208445.SAMN04489727_8629"/>
<keyword evidence="2 4" id="KW-0238">DNA-binding</keyword>
<dbReference type="GO" id="GO:0006310">
    <property type="term" value="P:DNA recombination"/>
    <property type="evidence" value="ECO:0007669"/>
    <property type="project" value="UniProtKB-KW"/>
</dbReference>
<evidence type="ECO:0000256" key="2">
    <source>
        <dbReference type="ARBA" id="ARBA00023125"/>
    </source>
</evidence>
<dbReference type="EMBL" id="FNSO01000004">
    <property type="protein sequence ID" value="SED62428.1"/>
    <property type="molecule type" value="Genomic_DNA"/>
</dbReference>
<keyword evidence="3" id="KW-0233">DNA recombination</keyword>
<evidence type="ECO:0000259" key="5">
    <source>
        <dbReference type="PROSITE" id="PS51898"/>
    </source>
</evidence>
<organism evidence="7 8">
    <name type="scientific">Amycolatopsis tolypomycina</name>
    <dbReference type="NCBI Taxonomy" id="208445"/>
    <lineage>
        <taxon>Bacteria</taxon>
        <taxon>Bacillati</taxon>
        <taxon>Actinomycetota</taxon>
        <taxon>Actinomycetes</taxon>
        <taxon>Pseudonocardiales</taxon>
        <taxon>Pseudonocardiaceae</taxon>
        <taxon>Amycolatopsis</taxon>
    </lineage>
</organism>
<keyword evidence="8" id="KW-1185">Reference proteome</keyword>
<dbReference type="InterPro" id="IPR002104">
    <property type="entry name" value="Integrase_catalytic"/>
</dbReference>
<dbReference type="PANTHER" id="PTHR30349">
    <property type="entry name" value="PHAGE INTEGRASE-RELATED"/>
    <property type="match status" value="1"/>
</dbReference>
<dbReference type="PROSITE" id="PS51900">
    <property type="entry name" value="CB"/>
    <property type="match status" value="1"/>
</dbReference>
<dbReference type="SUPFAM" id="SSF56349">
    <property type="entry name" value="DNA breaking-rejoining enzymes"/>
    <property type="match status" value="1"/>
</dbReference>
<dbReference type="Proteomes" id="UP000199622">
    <property type="component" value="Unassembled WGS sequence"/>
</dbReference>
<dbReference type="Pfam" id="PF00589">
    <property type="entry name" value="Phage_integrase"/>
    <property type="match status" value="1"/>
</dbReference>
<gene>
    <name evidence="7" type="ORF">SAMN04489727_8629</name>
</gene>
<dbReference type="InterPro" id="IPR013762">
    <property type="entry name" value="Integrase-like_cat_sf"/>
</dbReference>
<dbReference type="InterPro" id="IPR011010">
    <property type="entry name" value="DNA_brk_join_enz"/>
</dbReference>
<evidence type="ECO:0000313" key="8">
    <source>
        <dbReference type="Proteomes" id="UP000199622"/>
    </source>
</evidence>
<protein>
    <submittedName>
        <fullName evidence="7">Site-specific recombinase XerD</fullName>
    </submittedName>
</protein>
<dbReference type="Gene3D" id="1.10.443.10">
    <property type="entry name" value="Intergrase catalytic core"/>
    <property type="match status" value="1"/>
</dbReference>
<evidence type="ECO:0000259" key="6">
    <source>
        <dbReference type="PROSITE" id="PS51900"/>
    </source>
</evidence>
<feature type="domain" description="Tyr recombinase" evidence="5">
    <location>
        <begin position="137"/>
        <end position="346"/>
    </location>
</feature>
<dbReference type="AlphaFoldDB" id="A0A1H5C7G3"/>
<name>A0A1H5C7G3_9PSEU</name>
<sequence length="373" mass="42155">MALAEVRSLRAPRQLRTPLEQEDYEQELVDQYALAMAGAGITDKHVSDHRSAVFEFARFVGRPVWTVTAEDADRFLGYLRKDRAQAKTTVQNKAWKLAQFFDFLITRYQGDLHALTGHVVTQPIDEFNRPAKATQGSPRIPPSQDEIDLLFSAWRLALPEARKYLPAARDYLAASLWRRAGLRITETVMLDIRDWRPDLGELGKLNIRFGKGSRGRGPKTRLIPAIDSVNALITWWLTDVRHQFGDDYDDPDAPLLPSERRDRHTGHCLRAGDDALRTGLAGAVERWLPAWNGRLSPHGLRHFCASSLYARGVDLKAIQDLLGHSWLSTTTGYIHVHDDHIEHAWTTANDRVTARLGTGKERSDALESADESR</sequence>
<dbReference type="PANTHER" id="PTHR30349:SF41">
    <property type="entry name" value="INTEGRASE_RECOMBINASE PROTEIN MJ0367-RELATED"/>
    <property type="match status" value="1"/>
</dbReference>
<dbReference type="GO" id="GO:0003677">
    <property type="term" value="F:DNA binding"/>
    <property type="evidence" value="ECO:0007669"/>
    <property type="project" value="UniProtKB-UniRule"/>
</dbReference>
<evidence type="ECO:0000256" key="3">
    <source>
        <dbReference type="ARBA" id="ARBA00023172"/>
    </source>
</evidence>
<dbReference type="InterPro" id="IPR050090">
    <property type="entry name" value="Tyrosine_recombinase_XerCD"/>
</dbReference>